<feature type="binding site" evidence="3">
    <location>
        <position position="225"/>
    </location>
    <ligand>
        <name>a divalent metal cation</name>
        <dbReference type="ChEBI" id="CHEBI:60240"/>
        <label>1</label>
    </ligand>
</feature>
<evidence type="ECO:0000256" key="2">
    <source>
        <dbReference type="ARBA" id="ARBA00022723"/>
    </source>
</evidence>
<dbReference type="InterPro" id="IPR036069">
    <property type="entry name" value="DUF34/NIF3_sf"/>
</dbReference>
<dbReference type="AlphaFoldDB" id="A0A1I0NW14"/>
<reference evidence="4 5" key="1">
    <citation type="submission" date="2016-10" db="EMBL/GenBank/DDBJ databases">
        <authorList>
            <person name="de Groot N.N."/>
        </authorList>
    </citation>
    <scope>NUCLEOTIDE SEQUENCE [LARGE SCALE GENOMIC DNA]</scope>
    <source>
        <strain evidence="4 5">OGL-20</strain>
    </source>
</reference>
<protein>
    <submittedName>
        <fullName evidence="4">Dinuclear metal center protein, YbgI/SA1388 family</fullName>
    </submittedName>
</protein>
<evidence type="ECO:0000313" key="5">
    <source>
        <dbReference type="Proteomes" id="UP000182125"/>
    </source>
</evidence>
<sequence>MWIWGEKMNRDELVAFLDEYLQISAYPDKSSNGLQVEGKEEVERIAFAVDTTLRTIGRAAKAGADMMVVHHGMIWGGLGYITGVHYRRLKALFDAGINLYAAHLPLDAHPEVGNNVGLLRLLGIEPKEPFGEYKGLSIGFLGEFEEPQPIEKVAQVIAEKLDTTVKTYEFGEGEIKTVGAISGAGAFALEEAWRREIDLLVTGEFTHADYLTALDLGISVAVAGHYKTETLGVKALMEVVKEKFGIEVFFIDEPTGL</sequence>
<evidence type="ECO:0000256" key="1">
    <source>
        <dbReference type="ARBA" id="ARBA00006964"/>
    </source>
</evidence>
<feature type="binding site" evidence="3">
    <location>
        <position position="70"/>
    </location>
    <ligand>
        <name>a divalent metal cation</name>
        <dbReference type="ChEBI" id="CHEBI:60240"/>
        <label>1</label>
    </ligand>
</feature>
<dbReference type="GO" id="GO:0046872">
    <property type="term" value="F:metal ion binding"/>
    <property type="evidence" value="ECO:0007669"/>
    <property type="project" value="UniProtKB-KW"/>
</dbReference>
<evidence type="ECO:0000256" key="3">
    <source>
        <dbReference type="PIRSR" id="PIRSR602678-1"/>
    </source>
</evidence>
<dbReference type="InterPro" id="IPR002678">
    <property type="entry name" value="DUF34/NIF3"/>
</dbReference>
<name>A0A1I0NW14_9EURY</name>
<dbReference type="FunFam" id="3.40.1390.30:FF:000001">
    <property type="entry name" value="GTP cyclohydrolase 1 type 2"/>
    <property type="match status" value="1"/>
</dbReference>
<dbReference type="Gene3D" id="3.40.1390.30">
    <property type="entry name" value="NIF3 (NGG1p interacting factor 3)-like"/>
    <property type="match status" value="2"/>
</dbReference>
<evidence type="ECO:0000313" key="4">
    <source>
        <dbReference type="EMBL" id="SEW05881.1"/>
    </source>
</evidence>
<dbReference type="Proteomes" id="UP000182125">
    <property type="component" value="Unassembled WGS sequence"/>
</dbReference>
<proteinExistence type="inferred from homology"/>
<dbReference type="Pfam" id="PF01784">
    <property type="entry name" value="DUF34_NIF3"/>
    <property type="match status" value="1"/>
</dbReference>
<feature type="binding site" evidence="3">
    <location>
        <position position="229"/>
    </location>
    <ligand>
        <name>a divalent metal cation</name>
        <dbReference type="ChEBI" id="CHEBI:60240"/>
        <label>1</label>
    </ligand>
</feature>
<dbReference type="PANTHER" id="PTHR13799:SF14">
    <property type="entry name" value="GTP CYCLOHYDROLASE 1 TYPE 2 HOMOLOG"/>
    <property type="match status" value="1"/>
</dbReference>
<dbReference type="PANTHER" id="PTHR13799">
    <property type="entry name" value="NGG1 INTERACTING FACTOR 3"/>
    <property type="match status" value="1"/>
</dbReference>
<keyword evidence="2 3" id="KW-0479">Metal-binding</keyword>
<comment type="similarity">
    <text evidence="1">Belongs to the GTP cyclohydrolase I type 2/NIF3 family.</text>
</comment>
<dbReference type="EMBL" id="FOIW01000002">
    <property type="protein sequence ID" value="SEW05881.1"/>
    <property type="molecule type" value="Genomic_DNA"/>
</dbReference>
<feature type="binding site" evidence="3">
    <location>
        <position position="107"/>
    </location>
    <ligand>
        <name>a divalent metal cation</name>
        <dbReference type="ChEBI" id="CHEBI:60240"/>
        <label>1</label>
    </ligand>
</feature>
<dbReference type="NCBIfam" id="TIGR00486">
    <property type="entry name" value="YbgI_SA1388"/>
    <property type="match status" value="1"/>
</dbReference>
<dbReference type="GO" id="GO:0005737">
    <property type="term" value="C:cytoplasm"/>
    <property type="evidence" value="ECO:0007669"/>
    <property type="project" value="TreeGrafter"/>
</dbReference>
<organism evidence="4 5">
    <name type="scientific">Thermococcus thioreducens</name>
    <dbReference type="NCBI Taxonomy" id="277988"/>
    <lineage>
        <taxon>Archaea</taxon>
        <taxon>Methanobacteriati</taxon>
        <taxon>Methanobacteriota</taxon>
        <taxon>Thermococci</taxon>
        <taxon>Thermococcales</taxon>
        <taxon>Thermococcaceae</taxon>
        <taxon>Thermococcus</taxon>
    </lineage>
</organism>
<dbReference type="SUPFAM" id="SSF102705">
    <property type="entry name" value="NIF3 (NGG1p interacting factor 3)-like"/>
    <property type="match status" value="1"/>
</dbReference>
<feature type="binding site" evidence="3">
    <location>
        <position position="71"/>
    </location>
    <ligand>
        <name>a divalent metal cation</name>
        <dbReference type="ChEBI" id="CHEBI:60240"/>
        <label>1</label>
    </ligand>
</feature>
<accession>A0A1I0NW14</accession>
<gene>
    <name evidence="4" type="ORF">SAMN05216170_1306</name>
</gene>